<dbReference type="PANTHER" id="PTHR28259:SF1">
    <property type="entry name" value="FLUORIDE EXPORT PROTEIN 1-RELATED"/>
    <property type="match status" value="1"/>
</dbReference>
<feature type="transmembrane region" description="Helical" evidence="10">
    <location>
        <begin position="216"/>
        <end position="234"/>
    </location>
</feature>
<keyword evidence="12" id="KW-1185">Reference proteome</keyword>
<sequence>MDHGINESEPNLSGSFGQTSSVGSSVRRHSLSLSRSISFQVDDDIESENVSEAGDIGDRALHSKRHSESGKIRLSVDNGLENGMVVPVSEDNYWTHDSTALNTRSPVSPLPEEIISPISTDAMICSEEKQEDKEKKFALPPLLEYTSCLLYLAVFGILGVLTRYLLQKLFGPGVAGVTSDNHPLYLDLPSNMVGSFLMGWWGVVFKGDISRVSGHLAIGLTTGYLGSLTTFSGWNQKMLDLSGDGHWVFSFVGFLIGLFLAAYSIKFGVGTAKCFKSFLHRSNRSAELASWRLDSRNQHLAVTVVLLVMLCLLWSLSGALLKKEYNHDSSGAQLWLGCIVAPLGVWIRWFLARLNGRGLGKAGSLKWVPFGTLIANVSAACIMAALSTVKKAVHTKTCDTISTGIQFGLLGCLSTVSTFIAEYNAMEESQKNWRAYVYALMTIVVSFGMGILIYSVPVWTRGYK</sequence>
<comment type="subcellular location">
    <subcellularLocation>
        <location evidence="2">Cell membrane</location>
        <topology evidence="2">Multi-pass membrane protein</topology>
    </subcellularLocation>
</comment>
<dbReference type="EMBL" id="CAWUPB010001173">
    <property type="protein sequence ID" value="CAK7347023.1"/>
    <property type="molecule type" value="Genomic_DNA"/>
</dbReference>
<keyword evidence="3" id="KW-1003">Cell membrane</keyword>
<evidence type="ECO:0000256" key="10">
    <source>
        <dbReference type="SAM" id="Phobius"/>
    </source>
</evidence>
<proteinExistence type="inferred from homology"/>
<feature type="transmembrane region" description="Helical" evidence="10">
    <location>
        <begin position="142"/>
        <end position="164"/>
    </location>
</feature>
<comment type="similarity">
    <text evidence="7">Belongs to the fluoride channel Fluc/FEX (TC 1.A.43) family.</text>
</comment>
<feature type="transmembrane region" description="Helical" evidence="10">
    <location>
        <begin position="405"/>
        <end position="423"/>
    </location>
</feature>
<organism evidence="11 12">
    <name type="scientific">Dovyalis caffra</name>
    <dbReference type="NCBI Taxonomy" id="77055"/>
    <lineage>
        <taxon>Eukaryota</taxon>
        <taxon>Viridiplantae</taxon>
        <taxon>Streptophyta</taxon>
        <taxon>Embryophyta</taxon>
        <taxon>Tracheophyta</taxon>
        <taxon>Spermatophyta</taxon>
        <taxon>Magnoliopsida</taxon>
        <taxon>eudicotyledons</taxon>
        <taxon>Gunneridae</taxon>
        <taxon>Pentapetalae</taxon>
        <taxon>rosids</taxon>
        <taxon>fabids</taxon>
        <taxon>Malpighiales</taxon>
        <taxon>Salicaceae</taxon>
        <taxon>Flacourtieae</taxon>
        <taxon>Dovyalis</taxon>
    </lineage>
</organism>
<evidence type="ECO:0000256" key="4">
    <source>
        <dbReference type="ARBA" id="ARBA00022692"/>
    </source>
</evidence>
<gene>
    <name evidence="11" type="ORF">DCAF_LOCUS19703</name>
</gene>
<reference evidence="11 12" key="1">
    <citation type="submission" date="2024-01" db="EMBL/GenBank/DDBJ databases">
        <authorList>
            <person name="Waweru B."/>
        </authorList>
    </citation>
    <scope>NUCLEOTIDE SEQUENCE [LARGE SCALE GENOMIC DNA]</scope>
</reference>
<evidence type="ECO:0000256" key="8">
    <source>
        <dbReference type="ARBA" id="ARBA00035585"/>
    </source>
</evidence>
<keyword evidence="6 10" id="KW-0472">Membrane</keyword>
<feature type="transmembrane region" description="Helical" evidence="10">
    <location>
        <begin position="184"/>
        <end position="204"/>
    </location>
</feature>
<name>A0AAV1S811_9ROSI</name>
<evidence type="ECO:0000256" key="6">
    <source>
        <dbReference type="ARBA" id="ARBA00023136"/>
    </source>
</evidence>
<evidence type="ECO:0000313" key="11">
    <source>
        <dbReference type="EMBL" id="CAK7347023.1"/>
    </source>
</evidence>
<dbReference type="GO" id="GO:0005886">
    <property type="term" value="C:plasma membrane"/>
    <property type="evidence" value="ECO:0007669"/>
    <property type="project" value="UniProtKB-SubCell"/>
</dbReference>
<evidence type="ECO:0000256" key="3">
    <source>
        <dbReference type="ARBA" id="ARBA00022475"/>
    </source>
</evidence>
<evidence type="ECO:0000256" key="9">
    <source>
        <dbReference type="SAM" id="MobiDB-lite"/>
    </source>
</evidence>
<comment type="caution">
    <text evidence="11">The sequence shown here is derived from an EMBL/GenBank/DDBJ whole genome shotgun (WGS) entry which is preliminary data.</text>
</comment>
<feature type="transmembrane region" description="Helical" evidence="10">
    <location>
        <begin position="300"/>
        <end position="320"/>
    </location>
</feature>
<evidence type="ECO:0000256" key="1">
    <source>
        <dbReference type="ARBA" id="ARBA00002598"/>
    </source>
</evidence>
<evidence type="ECO:0000256" key="5">
    <source>
        <dbReference type="ARBA" id="ARBA00022989"/>
    </source>
</evidence>
<dbReference type="InterPro" id="IPR003691">
    <property type="entry name" value="FluC"/>
</dbReference>
<dbReference type="GO" id="GO:1903425">
    <property type="term" value="F:fluoride transmembrane transporter activity"/>
    <property type="evidence" value="ECO:0007669"/>
    <property type="project" value="TreeGrafter"/>
</dbReference>
<dbReference type="AlphaFoldDB" id="A0AAV1S811"/>
<comment type="function">
    <text evidence="1">Fluoride channel required for the rapid expulsion of cytoplasmic fluoride.</text>
</comment>
<feature type="compositionally biased region" description="Polar residues" evidence="9">
    <location>
        <begin position="8"/>
        <end position="19"/>
    </location>
</feature>
<feature type="transmembrane region" description="Helical" evidence="10">
    <location>
        <begin position="246"/>
        <end position="265"/>
    </location>
</feature>
<dbReference type="Pfam" id="PF02537">
    <property type="entry name" value="CRCB"/>
    <property type="match status" value="2"/>
</dbReference>
<dbReference type="PANTHER" id="PTHR28259">
    <property type="entry name" value="FLUORIDE EXPORT PROTEIN 1-RELATED"/>
    <property type="match status" value="1"/>
</dbReference>
<feature type="transmembrane region" description="Helical" evidence="10">
    <location>
        <begin position="363"/>
        <end position="385"/>
    </location>
</feature>
<evidence type="ECO:0000313" key="12">
    <source>
        <dbReference type="Proteomes" id="UP001314170"/>
    </source>
</evidence>
<comment type="catalytic activity">
    <reaction evidence="8">
        <text>fluoride(in) = fluoride(out)</text>
        <dbReference type="Rhea" id="RHEA:76159"/>
        <dbReference type="ChEBI" id="CHEBI:17051"/>
    </reaction>
    <physiologicalReaction direction="left-to-right" evidence="8">
        <dbReference type="Rhea" id="RHEA:76160"/>
    </physiologicalReaction>
</comment>
<keyword evidence="4 10" id="KW-0812">Transmembrane</keyword>
<accession>A0AAV1S811</accession>
<feature type="transmembrane region" description="Helical" evidence="10">
    <location>
        <begin position="435"/>
        <end position="456"/>
    </location>
</feature>
<feature type="region of interest" description="Disordered" evidence="9">
    <location>
        <begin position="1"/>
        <end position="24"/>
    </location>
</feature>
<keyword evidence="5 10" id="KW-1133">Transmembrane helix</keyword>
<protein>
    <submittedName>
        <fullName evidence="11">Uncharacterized protein</fullName>
    </submittedName>
</protein>
<evidence type="ECO:0000256" key="2">
    <source>
        <dbReference type="ARBA" id="ARBA00004651"/>
    </source>
</evidence>
<evidence type="ECO:0000256" key="7">
    <source>
        <dbReference type="ARBA" id="ARBA00035120"/>
    </source>
</evidence>
<dbReference type="Proteomes" id="UP001314170">
    <property type="component" value="Unassembled WGS sequence"/>
</dbReference>
<feature type="transmembrane region" description="Helical" evidence="10">
    <location>
        <begin position="332"/>
        <end position="351"/>
    </location>
</feature>